<sequence length="31" mass="3445">MMGLSSPSLLILKNLITRISQILRTSFLKVA</sequence>
<proteinExistence type="predicted"/>
<organism evidence="1">
    <name type="scientific">Klebsiella phage RothC</name>
    <dbReference type="NCBI Taxonomy" id="3229748"/>
    <lineage>
        <taxon>Viruses</taxon>
        <taxon>Duplodnaviria</taxon>
        <taxon>Heunggongvirae</taxon>
        <taxon>Uroviricota</taxon>
        <taxon>Caudoviricetes</taxon>
        <taxon>Felixviridae</taxon>
        <taxon>Nakavirus</taxon>
        <taxon>Nakavirus sapi</taxon>
    </lineage>
</organism>
<name>A0AB39BYS6_9CAUD</name>
<protein>
    <submittedName>
        <fullName evidence="1">Uncharacterized protein</fullName>
    </submittedName>
</protein>
<evidence type="ECO:0000313" key="1">
    <source>
        <dbReference type="EMBL" id="XDI99184.1"/>
    </source>
</evidence>
<accession>A0AB39BYS6</accession>
<reference evidence="1" key="1">
    <citation type="submission" date="2024-06" db="EMBL/GenBank/DDBJ databases">
        <title>KlebPhaCol: A community-driven resource for collaborative research in Klebsiella.</title>
        <authorList>
            <person name="Rothschild-Rodriguez D."/>
            <person name="Lambon K.S."/>
            <person name="Nobrega F.L."/>
        </authorList>
    </citation>
    <scope>NUCLEOTIDE SEQUENCE</scope>
</reference>
<dbReference type="EMBL" id="PP934563">
    <property type="protein sequence ID" value="XDI99184.1"/>
    <property type="molecule type" value="Genomic_DNA"/>
</dbReference>